<evidence type="ECO:0000256" key="2">
    <source>
        <dbReference type="ARBA" id="ARBA00004567"/>
    </source>
</evidence>
<dbReference type="AlphaFoldDB" id="A0A8T9C865"/>
<comment type="caution">
    <text evidence="15">The sequence shown here is derived from an EMBL/GenBank/DDBJ whole genome shotgun (WGS) entry which is preliminary data.</text>
</comment>
<dbReference type="OrthoDB" id="67850at2759"/>
<evidence type="ECO:0000256" key="11">
    <source>
        <dbReference type="ARBA" id="ARBA00023136"/>
    </source>
</evidence>
<name>A0A8T9C865_9HELO</name>
<evidence type="ECO:0000256" key="13">
    <source>
        <dbReference type="SAM" id="MobiDB-lite"/>
    </source>
</evidence>
<evidence type="ECO:0000256" key="8">
    <source>
        <dbReference type="ARBA" id="ARBA00022989"/>
    </source>
</evidence>
<protein>
    <submittedName>
        <fullName evidence="15">Nucleoporin</fullName>
    </submittedName>
</protein>
<keyword evidence="8 14" id="KW-1133">Transmembrane helix</keyword>
<sequence>MAPVKRVRPYKDFLTPALHRRFAMATSVLFALCYAESVVIGEWNSFIWSWFPFGRAGIRAALLFIPAFSIFILRVAQLHVGIRTSYSAWHTFRDYSLKFEVIQTLGWYLFSAYLFSEIYVWSASKDADLNRIKLIPKTDRPTLNEKPIYLTSYFFMLAIVQAACHLFYDYDKIDMPVTKTKPKASSDQRAHLVVPPMAQLKSLAFTLFGNAAFSIYVAQEPLKNDRPITYESRDPNGSLLTGLKGKKLQTRAFAFWELVFIAQRFEGRRKNIFEDIDRVGGSTWSQIFAVCLETINGIESRIIDYQTPPPAVADAKAKALGVRDPALAPEPASLPRIGQPLKDGLVAPGDIFTAAPAGQTEPQRAAEAVGRFAKRHGQSPIPENLSPRSKQLLIKAESDILSREQQETLSEDGVPGLFKDWILRFLKTRFGWPWRQEYSRKMAAIVLGTPYGDVGVIVDAVDALTRFAVCSLAEDKYGNVQKDVKTIIQTFTRAITVLEGFKLKLGPHWTDVEYKQESPEVETILAALKGGLNDLVDAFGNYSQDLRLSQSEMRQAREAAAASPHLEMEKTK</sequence>
<dbReference type="PANTHER" id="PTHR13269:SF6">
    <property type="entry name" value="NUCLEOPORIN NDC1"/>
    <property type="match status" value="1"/>
</dbReference>
<evidence type="ECO:0000256" key="4">
    <source>
        <dbReference type="ARBA" id="ARBA00022448"/>
    </source>
</evidence>
<dbReference type="InterPro" id="IPR019049">
    <property type="entry name" value="Nucleoporin_prot_Ndc1/Nup"/>
</dbReference>
<dbReference type="GO" id="GO:0070762">
    <property type="term" value="C:nuclear pore transmembrane ring"/>
    <property type="evidence" value="ECO:0007669"/>
    <property type="project" value="TreeGrafter"/>
</dbReference>
<dbReference type="GO" id="GO:0070631">
    <property type="term" value="P:spindle pole body localization"/>
    <property type="evidence" value="ECO:0007669"/>
    <property type="project" value="TreeGrafter"/>
</dbReference>
<reference evidence="15 16" key="1">
    <citation type="submission" date="2018-05" db="EMBL/GenBank/DDBJ databases">
        <title>Genome sequencing and assembly of the regulated plant pathogen Lachnellula willkommii and related sister species for the development of diagnostic species identification markers.</title>
        <authorList>
            <person name="Giroux E."/>
            <person name="Bilodeau G."/>
        </authorList>
    </citation>
    <scope>NUCLEOTIDE SEQUENCE [LARGE SCALE GENOMIC DNA]</scope>
    <source>
        <strain evidence="15 16">CBS 268.59</strain>
    </source>
</reference>
<proteinExistence type="inferred from homology"/>
<feature type="transmembrane region" description="Helical" evidence="14">
    <location>
        <begin position="60"/>
        <end position="80"/>
    </location>
</feature>
<evidence type="ECO:0000256" key="10">
    <source>
        <dbReference type="ARBA" id="ARBA00023132"/>
    </source>
</evidence>
<feature type="transmembrane region" description="Helical" evidence="14">
    <location>
        <begin position="21"/>
        <end position="40"/>
    </location>
</feature>
<gene>
    <name evidence="15" type="primary">NDC1</name>
    <name evidence="15" type="ORF">LSUE1_G005780</name>
</gene>
<dbReference type="GO" id="GO:0006999">
    <property type="term" value="P:nuclear pore organization"/>
    <property type="evidence" value="ECO:0007669"/>
    <property type="project" value="TreeGrafter"/>
</dbReference>
<dbReference type="GO" id="GO:0031965">
    <property type="term" value="C:nuclear membrane"/>
    <property type="evidence" value="ECO:0007669"/>
    <property type="project" value="UniProtKB-SubCell"/>
</dbReference>
<evidence type="ECO:0000256" key="1">
    <source>
        <dbReference type="ARBA" id="ARBA00004232"/>
    </source>
</evidence>
<accession>A0A8T9C865</accession>
<dbReference type="GO" id="GO:0106166">
    <property type="term" value="F:spindle pole body-nuclear membrane anchor activity"/>
    <property type="evidence" value="ECO:0007669"/>
    <property type="project" value="TreeGrafter"/>
</dbReference>
<keyword evidence="5 14" id="KW-0812">Transmembrane</keyword>
<comment type="similarity">
    <text evidence="3">Belongs to the NDC1 family.</text>
</comment>
<dbReference type="GO" id="GO:0005816">
    <property type="term" value="C:spindle pole body"/>
    <property type="evidence" value="ECO:0007669"/>
    <property type="project" value="TreeGrafter"/>
</dbReference>
<organism evidence="15 16">
    <name type="scientific">Lachnellula suecica</name>
    <dbReference type="NCBI Taxonomy" id="602035"/>
    <lineage>
        <taxon>Eukaryota</taxon>
        <taxon>Fungi</taxon>
        <taxon>Dikarya</taxon>
        <taxon>Ascomycota</taxon>
        <taxon>Pezizomycotina</taxon>
        <taxon>Leotiomycetes</taxon>
        <taxon>Helotiales</taxon>
        <taxon>Lachnaceae</taxon>
        <taxon>Lachnellula</taxon>
    </lineage>
</organism>
<feature type="region of interest" description="Disordered" evidence="13">
    <location>
        <begin position="553"/>
        <end position="572"/>
    </location>
</feature>
<dbReference type="Proteomes" id="UP000469558">
    <property type="component" value="Unassembled WGS sequence"/>
</dbReference>
<keyword evidence="12" id="KW-0539">Nucleus</keyword>
<dbReference type="EMBL" id="QGMK01000788">
    <property type="protein sequence ID" value="TVY78347.1"/>
    <property type="molecule type" value="Genomic_DNA"/>
</dbReference>
<keyword evidence="7" id="KW-0653">Protein transport</keyword>
<dbReference type="PANTHER" id="PTHR13269">
    <property type="entry name" value="NUCLEOPORIN NDC1"/>
    <property type="match status" value="1"/>
</dbReference>
<dbReference type="GO" id="GO:0051028">
    <property type="term" value="P:mRNA transport"/>
    <property type="evidence" value="ECO:0007669"/>
    <property type="project" value="UniProtKB-KW"/>
</dbReference>
<evidence type="ECO:0000313" key="15">
    <source>
        <dbReference type="EMBL" id="TVY78347.1"/>
    </source>
</evidence>
<evidence type="ECO:0000256" key="5">
    <source>
        <dbReference type="ARBA" id="ARBA00022692"/>
    </source>
</evidence>
<evidence type="ECO:0000256" key="12">
    <source>
        <dbReference type="ARBA" id="ARBA00023242"/>
    </source>
</evidence>
<keyword evidence="10" id="KW-0906">Nuclear pore complex</keyword>
<dbReference type="GO" id="GO:0015031">
    <property type="term" value="P:protein transport"/>
    <property type="evidence" value="ECO:0007669"/>
    <property type="project" value="UniProtKB-KW"/>
</dbReference>
<feature type="transmembrane region" description="Helical" evidence="14">
    <location>
        <begin position="101"/>
        <end position="121"/>
    </location>
</feature>
<keyword evidence="6" id="KW-0509">mRNA transport</keyword>
<dbReference type="Pfam" id="PF09531">
    <property type="entry name" value="Ndc1_Nup"/>
    <property type="match status" value="2"/>
</dbReference>
<evidence type="ECO:0000256" key="14">
    <source>
        <dbReference type="SAM" id="Phobius"/>
    </source>
</evidence>
<evidence type="ECO:0000313" key="16">
    <source>
        <dbReference type="Proteomes" id="UP000469558"/>
    </source>
</evidence>
<comment type="subcellular location">
    <subcellularLocation>
        <location evidence="1">Nucleus membrane</location>
        <topology evidence="1">Multi-pass membrane protein</topology>
    </subcellularLocation>
    <subcellularLocation>
        <location evidence="2">Nucleus</location>
        <location evidence="2">Nuclear pore complex</location>
    </subcellularLocation>
</comment>
<feature type="transmembrane region" description="Helical" evidence="14">
    <location>
        <begin position="148"/>
        <end position="168"/>
    </location>
</feature>
<keyword evidence="9" id="KW-0811">Translocation</keyword>
<evidence type="ECO:0000256" key="3">
    <source>
        <dbReference type="ARBA" id="ARBA00005760"/>
    </source>
</evidence>
<keyword evidence="4" id="KW-0813">Transport</keyword>
<keyword evidence="11 14" id="KW-0472">Membrane</keyword>
<evidence type="ECO:0000256" key="9">
    <source>
        <dbReference type="ARBA" id="ARBA00023010"/>
    </source>
</evidence>
<evidence type="ECO:0000256" key="7">
    <source>
        <dbReference type="ARBA" id="ARBA00022927"/>
    </source>
</evidence>
<evidence type="ECO:0000256" key="6">
    <source>
        <dbReference type="ARBA" id="ARBA00022816"/>
    </source>
</evidence>
<keyword evidence="16" id="KW-1185">Reference proteome</keyword>